<protein>
    <submittedName>
        <fullName evidence="1">Uncharacterized protein</fullName>
    </submittedName>
</protein>
<organism evidence="1 2">
    <name type="scientific">Rubus argutus</name>
    <name type="common">Southern blackberry</name>
    <dbReference type="NCBI Taxonomy" id="59490"/>
    <lineage>
        <taxon>Eukaryota</taxon>
        <taxon>Viridiplantae</taxon>
        <taxon>Streptophyta</taxon>
        <taxon>Embryophyta</taxon>
        <taxon>Tracheophyta</taxon>
        <taxon>Spermatophyta</taxon>
        <taxon>Magnoliopsida</taxon>
        <taxon>eudicotyledons</taxon>
        <taxon>Gunneridae</taxon>
        <taxon>Pentapetalae</taxon>
        <taxon>rosids</taxon>
        <taxon>fabids</taxon>
        <taxon>Rosales</taxon>
        <taxon>Rosaceae</taxon>
        <taxon>Rosoideae</taxon>
        <taxon>Rosoideae incertae sedis</taxon>
        <taxon>Rubus</taxon>
    </lineage>
</organism>
<dbReference type="Proteomes" id="UP001457282">
    <property type="component" value="Unassembled WGS sequence"/>
</dbReference>
<name>A0AAW1W172_RUBAR</name>
<comment type="caution">
    <text evidence="1">The sequence shown here is derived from an EMBL/GenBank/DDBJ whole genome shotgun (WGS) entry which is preliminary data.</text>
</comment>
<evidence type="ECO:0000313" key="2">
    <source>
        <dbReference type="Proteomes" id="UP001457282"/>
    </source>
</evidence>
<accession>A0AAW1W172</accession>
<keyword evidence="2" id="KW-1185">Reference proteome</keyword>
<reference evidence="1 2" key="1">
    <citation type="journal article" date="2023" name="G3 (Bethesda)">
        <title>A chromosome-length genome assembly and annotation of blackberry (Rubus argutus, cv. 'Hillquist').</title>
        <authorList>
            <person name="Bruna T."/>
            <person name="Aryal R."/>
            <person name="Dudchenko O."/>
            <person name="Sargent D.J."/>
            <person name="Mead D."/>
            <person name="Buti M."/>
            <person name="Cavallini A."/>
            <person name="Hytonen T."/>
            <person name="Andres J."/>
            <person name="Pham M."/>
            <person name="Weisz D."/>
            <person name="Mascagni F."/>
            <person name="Usai G."/>
            <person name="Natali L."/>
            <person name="Bassil N."/>
            <person name="Fernandez G.E."/>
            <person name="Lomsadze A."/>
            <person name="Armour M."/>
            <person name="Olukolu B."/>
            <person name="Poorten T."/>
            <person name="Britton C."/>
            <person name="Davik J."/>
            <person name="Ashrafi H."/>
            <person name="Aiden E.L."/>
            <person name="Borodovsky M."/>
            <person name="Worthington M."/>
        </authorList>
    </citation>
    <scope>NUCLEOTIDE SEQUENCE [LARGE SCALE GENOMIC DNA]</scope>
    <source>
        <strain evidence="1">PI 553951</strain>
    </source>
</reference>
<dbReference type="AlphaFoldDB" id="A0AAW1W172"/>
<evidence type="ECO:0000313" key="1">
    <source>
        <dbReference type="EMBL" id="KAK9913167.1"/>
    </source>
</evidence>
<sequence length="104" mass="12179">MGLVMVKQVRWRGRKVIEQPWSCSVVKIERRLEEELTAWAIVDADPSSWADLVSREKRKKEWPAVERERWPEKRRRGMVIAQAGWADLNGVGVDRDRIGAVRKK</sequence>
<gene>
    <name evidence="1" type="ORF">M0R45_036991</name>
</gene>
<dbReference type="EMBL" id="JBEDUW010000007">
    <property type="protein sequence ID" value="KAK9913167.1"/>
    <property type="molecule type" value="Genomic_DNA"/>
</dbReference>
<proteinExistence type="predicted"/>